<sequence>MIEDIRDRIGKVREHAKKSQEEFGAILGVTKSTISLLETKKREPSERLLRDICREFNVNEVWLRTGEGGTDSMFAKLDPADRYSINLGTLSSSENQFIQNAVNYLAEAEPNKLKVLEEFMKSCLGIK</sequence>
<dbReference type="CDD" id="cd00093">
    <property type="entry name" value="HTH_XRE"/>
    <property type="match status" value="1"/>
</dbReference>
<dbReference type="InterPro" id="IPR010982">
    <property type="entry name" value="Lambda_DNA-bd_dom_sf"/>
</dbReference>
<dbReference type="AlphaFoldDB" id="A0A3E3J0G1"/>
<dbReference type="Proteomes" id="UP000261166">
    <property type="component" value="Unassembled WGS sequence"/>
</dbReference>
<evidence type="ECO:0000313" key="3">
    <source>
        <dbReference type="Proteomes" id="UP000261166"/>
    </source>
</evidence>
<feature type="domain" description="HTH cro/C1-type" evidence="1">
    <location>
        <begin position="9"/>
        <end position="63"/>
    </location>
</feature>
<name>A0A3E3J0G1_9FIRM</name>
<dbReference type="OrthoDB" id="2735991at2"/>
<dbReference type="Pfam" id="PF01381">
    <property type="entry name" value="HTH_3"/>
    <property type="match status" value="1"/>
</dbReference>
<dbReference type="Gene3D" id="1.10.260.40">
    <property type="entry name" value="lambda repressor-like DNA-binding domains"/>
    <property type="match status" value="1"/>
</dbReference>
<accession>A0A3E3J0G1</accession>
<protein>
    <submittedName>
        <fullName evidence="2">XRE family transcriptional regulator</fullName>
    </submittedName>
</protein>
<dbReference type="PROSITE" id="PS50943">
    <property type="entry name" value="HTH_CROC1"/>
    <property type="match status" value="1"/>
</dbReference>
<proteinExistence type="predicted"/>
<evidence type="ECO:0000313" key="2">
    <source>
        <dbReference type="EMBL" id="RGE72810.1"/>
    </source>
</evidence>
<dbReference type="SMART" id="SM00530">
    <property type="entry name" value="HTH_XRE"/>
    <property type="match status" value="1"/>
</dbReference>
<evidence type="ECO:0000259" key="1">
    <source>
        <dbReference type="PROSITE" id="PS50943"/>
    </source>
</evidence>
<reference evidence="2 3" key="1">
    <citation type="submission" date="2018-08" db="EMBL/GenBank/DDBJ databases">
        <title>A genome reference for cultivated species of the human gut microbiota.</title>
        <authorList>
            <person name="Zou Y."/>
            <person name="Xue W."/>
            <person name="Luo G."/>
        </authorList>
    </citation>
    <scope>NUCLEOTIDE SEQUENCE [LARGE SCALE GENOMIC DNA]</scope>
    <source>
        <strain evidence="2 3">AF26-4BH</strain>
    </source>
</reference>
<dbReference type="SUPFAM" id="SSF47413">
    <property type="entry name" value="lambda repressor-like DNA-binding domains"/>
    <property type="match status" value="1"/>
</dbReference>
<gene>
    <name evidence="2" type="ORF">DWY69_07125</name>
</gene>
<comment type="caution">
    <text evidence="2">The sequence shown here is derived from an EMBL/GenBank/DDBJ whole genome shotgun (WGS) entry which is preliminary data.</text>
</comment>
<dbReference type="InterPro" id="IPR001387">
    <property type="entry name" value="Cro/C1-type_HTH"/>
</dbReference>
<dbReference type="EMBL" id="QVLU01000005">
    <property type="protein sequence ID" value="RGE72810.1"/>
    <property type="molecule type" value="Genomic_DNA"/>
</dbReference>
<dbReference type="RefSeq" id="WP_117530718.1">
    <property type="nucleotide sequence ID" value="NZ_QVLU01000005.1"/>
</dbReference>
<organism evidence="2 3">
    <name type="scientific">Eisenbergiella massiliensis</name>
    <dbReference type="NCBI Taxonomy" id="1720294"/>
    <lineage>
        <taxon>Bacteria</taxon>
        <taxon>Bacillati</taxon>
        <taxon>Bacillota</taxon>
        <taxon>Clostridia</taxon>
        <taxon>Lachnospirales</taxon>
        <taxon>Lachnospiraceae</taxon>
        <taxon>Eisenbergiella</taxon>
    </lineage>
</organism>
<dbReference type="GO" id="GO:0003677">
    <property type="term" value="F:DNA binding"/>
    <property type="evidence" value="ECO:0007669"/>
    <property type="project" value="InterPro"/>
</dbReference>